<dbReference type="EMBL" id="SMFZ01000002">
    <property type="protein sequence ID" value="TCK21055.1"/>
    <property type="molecule type" value="Genomic_DNA"/>
</dbReference>
<comment type="similarity">
    <text evidence="1">Belongs to the F420H(2)-dependent quinone reductase family.</text>
</comment>
<dbReference type="GO" id="GO:0005886">
    <property type="term" value="C:plasma membrane"/>
    <property type="evidence" value="ECO:0007669"/>
    <property type="project" value="TreeGrafter"/>
</dbReference>
<dbReference type="OrthoDB" id="8225825at2"/>
<name>A0A4R1HKM7_PSEEN</name>
<dbReference type="PANTHER" id="PTHR39428:SF1">
    <property type="entry name" value="F420H(2)-DEPENDENT QUINONE REDUCTASE RV1261C"/>
    <property type="match status" value="1"/>
</dbReference>
<keyword evidence="4" id="KW-1185">Reference proteome</keyword>
<dbReference type="PANTHER" id="PTHR39428">
    <property type="entry name" value="F420H(2)-DEPENDENT QUINONE REDUCTASE RV1261C"/>
    <property type="match status" value="1"/>
</dbReference>
<evidence type="ECO:0000256" key="2">
    <source>
        <dbReference type="ARBA" id="ARBA00049106"/>
    </source>
</evidence>
<sequence length="145" mass="15995">MPHDLVLKGMNAAHRVLIAVTGGRVGHDAMGMPVLELTTTGRRSGEPRTVLLTAPLTEGDAYVVVASRGGDDQHPAWFLNLRDRPDVEVAVKGGAREPMHARIADPETRARLWPQIAGRYRNYAGYQRRTEREIPLVLLEPRATA</sequence>
<organism evidence="3 4">
    <name type="scientific">Pseudonocardia endophytica</name>
    <dbReference type="NCBI Taxonomy" id="401976"/>
    <lineage>
        <taxon>Bacteria</taxon>
        <taxon>Bacillati</taxon>
        <taxon>Actinomycetota</taxon>
        <taxon>Actinomycetes</taxon>
        <taxon>Pseudonocardiales</taxon>
        <taxon>Pseudonocardiaceae</taxon>
        <taxon>Pseudonocardia</taxon>
    </lineage>
</organism>
<gene>
    <name evidence="3" type="ORF">EV378_5029</name>
</gene>
<dbReference type="Gene3D" id="2.30.110.10">
    <property type="entry name" value="Electron Transport, Fmn-binding Protein, Chain A"/>
    <property type="match status" value="1"/>
</dbReference>
<evidence type="ECO:0000256" key="1">
    <source>
        <dbReference type="ARBA" id="ARBA00008710"/>
    </source>
</evidence>
<dbReference type="AlphaFoldDB" id="A0A4R1HKM7"/>
<proteinExistence type="inferred from homology"/>
<dbReference type="GO" id="GO:0016491">
    <property type="term" value="F:oxidoreductase activity"/>
    <property type="evidence" value="ECO:0007669"/>
    <property type="project" value="InterPro"/>
</dbReference>
<dbReference type="NCBIfam" id="TIGR00026">
    <property type="entry name" value="hi_GC_TIGR00026"/>
    <property type="match status" value="1"/>
</dbReference>
<protein>
    <submittedName>
        <fullName evidence="3">Deazaflavin-dependent oxidoreductase (Nitroreductase family)</fullName>
    </submittedName>
</protein>
<dbReference type="RefSeq" id="WP_132429853.1">
    <property type="nucleotide sequence ID" value="NZ_SMFZ01000002.1"/>
</dbReference>
<dbReference type="GO" id="GO:0070967">
    <property type="term" value="F:coenzyme F420 binding"/>
    <property type="evidence" value="ECO:0007669"/>
    <property type="project" value="TreeGrafter"/>
</dbReference>
<dbReference type="InterPro" id="IPR012349">
    <property type="entry name" value="Split_barrel_FMN-bd"/>
</dbReference>
<dbReference type="InterPro" id="IPR004378">
    <property type="entry name" value="F420H2_quin_Rdtase"/>
</dbReference>
<comment type="caution">
    <text evidence="3">The sequence shown here is derived from an EMBL/GenBank/DDBJ whole genome shotgun (WGS) entry which is preliminary data.</text>
</comment>
<reference evidence="3 4" key="1">
    <citation type="submission" date="2019-03" db="EMBL/GenBank/DDBJ databases">
        <title>Sequencing the genomes of 1000 actinobacteria strains.</title>
        <authorList>
            <person name="Klenk H.-P."/>
        </authorList>
    </citation>
    <scope>NUCLEOTIDE SEQUENCE [LARGE SCALE GENOMIC DNA]</scope>
    <source>
        <strain evidence="3 4">DSM 44969</strain>
    </source>
</reference>
<comment type="catalytic activity">
    <reaction evidence="2">
        <text>oxidized coenzyme F420-(gamma-L-Glu)(n) + a quinol + H(+) = reduced coenzyme F420-(gamma-L-Glu)(n) + a quinone</text>
        <dbReference type="Rhea" id="RHEA:39663"/>
        <dbReference type="Rhea" id="RHEA-COMP:12939"/>
        <dbReference type="Rhea" id="RHEA-COMP:14378"/>
        <dbReference type="ChEBI" id="CHEBI:15378"/>
        <dbReference type="ChEBI" id="CHEBI:24646"/>
        <dbReference type="ChEBI" id="CHEBI:132124"/>
        <dbReference type="ChEBI" id="CHEBI:133980"/>
        <dbReference type="ChEBI" id="CHEBI:139511"/>
    </reaction>
</comment>
<evidence type="ECO:0000313" key="3">
    <source>
        <dbReference type="EMBL" id="TCK21055.1"/>
    </source>
</evidence>
<dbReference type="Pfam" id="PF04075">
    <property type="entry name" value="F420H2_quin_red"/>
    <property type="match status" value="1"/>
</dbReference>
<accession>A0A4R1HKM7</accession>
<dbReference type="Proteomes" id="UP000295560">
    <property type="component" value="Unassembled WGS sequence"/>
</dbReference>
<evidence type="ECO:0000313" key="4">
    <source>
        <dbReference type="Proteomes" id="UP000295560"/>
    </source>
</evidence>